<dbReference type="PANTHER" id="PTHR36508:SF1">
    <property type="entry name" value="PROTEIN SLYX"/>
    <property type="match status" value="1"/>
</dbReference>
<gene>
    <name evidence="1" type="primary">slyX</name>
    <name evidence="2" type="ORF">SC1083_1485</name>
</gene>
<organism evidence="2 3">
    <name type="scientific">Aggregatibacter actinomycetemcomitans serotype e str. SC1083</name>
    <dbReference type="NCBI Taxonomy" id="907488"/>
    <lineage>
        <taxon>Bacteria</taxon>
        <taxon>Pseudomonadati</taxon>
        <taxon>Pseudomonadota</taxon>
        <taxon>Gammaproteobacteria</taxon>
        <taxon>Pasteurellales</taxon>
        <taxon>Pasteurellaceae</taxon>
        <taxon>Aggregatibacter</taxon>
    </lineage>
</organism>
<dbReference type="EMBL" id="AEJM01000029">
    <property type="protein sequence ID" value="EGY33369.1"/>
    <property type="molecule type" value="Genomic_DNA"/>
</dbReference>
<comment type="caution">
    <text evidence="2">The sequence shown here is derived from an EMBL/GenBank/DDBJ whole genome shotgun (WGS) entry which is preliminary data.</text>
</comment>
<dbReference type="Gene3D" id="1.20.5.300">
    <property type="match status" value="1"/>
</dbReference>
<dbReference type="SMR" id="G4A9H1"/>
<dbReference type="Proteomes" id="UP000005508">
    <property type="component" value="Unassembled WGS sequence"/>
</dbReference>
<comment type="similarity">
    <text evidence="1">Belongs to the SlyX family.</text>
</comment>
<accession>G4A9H1</accession>
<dbReference type="NCBIfam" id="NF002556">
    <property type="entry name" value="PRK02119.1"/>
    <property type="match status" value="1"/>
</dbReference>
<dbReference type="PATRIC" id="fig|907488.3.peg.1452"/>
<dbReference type="PANTHER" id="PTHR36508">
    <property type="entry name" value="PROTEIN SLYX"/>
    <property type="match status" value="1"/>
</dbReference>
<evidence type="ECO:0000313" key="3">
    <source>
        <dbReference type="Proteomes" id="UP000005508"/>
    </source>
</evidence>
<proteinExistence type="inferred from homology"/>
<dbReference type="InterPro" id="IPR007236">
    <property type="entry name" value="SlyX"/>
</dbReference>
<sequence length="91" mass="10677">MNRVKRIQQIHNSYLGNIMSIQQNLAQRITELEMKTTFQETVIEELNQALVEQQFILDKIQLQLRYLANKIQNIQPSNIASQAEETPPPHY</sequence>
<dbReference type="Pfam" id="PF04102">
    <property type="entry name" value="SlyX"/>
    <property type="match status" value="1"/>
</dbReference>
<name>G4A9H1_AGGAC</name>
<dbReference type="AlphaFoldDB" id="G4A9H1"/>
<dbReference type="HAMAP" id="MF_00715">
    <property type="entry name" value="SlyX"/>
    <property type="match status" value="1"/>
</dbReference>
<protein>
    <recommendedName>
        <fullName evidence="1">Protein SlyX homolog</fullName>
    </recommendedName>
</protein>
<evidence type="ECO:0000256" key="1">
    <source>
        <dbReference type="HAMAP-Rule" id="MF_00715"/>
    </source>
</evidence>
<reference evidence="2 3" key="1">
    <citation type="submission" date="2010-10" db="EMBL/GenBank/DDBJ databases">
        <authorList>
            <person name="Chen C."/>
            <person name="Kittichotirat W."/>
            <person name="Asikainen S."/>
            <person name="Bumgarner R."/>
        </authorList>
    </citation>
    <scope>NUCLEOTIDE SEQUENCE [LARGE SCALE GENOMIC DNA]</scope>
    <source>
        <strain evidence="2 3">SC1083</strain>
    </source>
</reference>
<evidence type="ECO:0000313" key="2">
    <source>
        <dbReference type="EMBL" id="EGY33369.1"/>
    </source>
</evidence>